<dbReference type="AlphaFoldDB" id="A0A9J6RJF5"/>
<keyword evidence="1" id="KW-0812">Transmembrane</keyword>
<dbReference type="Pfam" id="PF05987">
    <property type="entry name" value="DUF898"/>
    <property type="match status" value="1"/>
</dbReference>
<comment type="caution">
    <text evidence="2">The sequence shown here is derived from an EMBL/GenBank/DDBJ whole genome shotgun (WGS) entry which is preliminary data.</text>
</comment>
<feature type="transmembrane region" description="Helical" evidence="1">
    <location>
        <begin position="71"/>
        <end position="95"/>
    </location>
</feature>
<sequence>MEANSSAAANAPAAKACNFKFRGDGSEYFKIWIVNLLLSIITLGIYSPWAKVRNNRYLYSNLYLDNNNFRYLAEPIPILKSRIIAVLAFVAYTFISQQDPSAGLVLALALTLAIPFFVNKALAFNHRMSAYKNIQFRFKASYGEAFMVFYIWPLLGILSLGILYPMAILKMNQYLVKNSAYGTTAFNFDATYKDYGVLFLIMIGVGITIGLPLWGISLLFASLNFVAPVLMMALYFILFTYFYAEVTNLFYRSLSLGRHRFKAQLTLPGLARVFIINAVLTVLTLGLYLPAAKVRMTKYLCDNLCLQAHGSLDNFIAAENDSITALGDQFGEVFDFGV</sequence>
<feature type="transmembrane region" description="Helical" evidence="1">
    <location>
        <begin position="195"/>
        <end position="216"/>
    </location>
</feature>
<keyword evidence="1" id="KW-1133">Transmembrane helix</keyword>
<feature type="transmembrane region" description="Helical" evidence="1">
    <location>
        <begin position="101"/>
        <end position="124"/>
    </location>
</feature>
<gene>
    <name evidence="2" type="ORF">O0V09_04760</name>
</gene>
<feature type="transmembrane region" description="Helical" evidence="1">
    <location>
        <begin position="269"/>
        <end position="289"/>
    </location>
</feature>
<evidence type="ECO:0000313" key="3">
    <source>
        <dbReference type="Proteomes" id="UP001069090"/>
    </source>
</evidence>
<feature type="transmembrane region" description="Helical" evidence="1">
    <location>
        <begin position="29"/>
        <end position="50"/>
    </location>
</feature>
<feature type="transmembrane region" description="Helical" evidence="1">
    <location>
        <begin position="145"/>
        <end position="167"/>
    </location>
</feature>
<dbReference type="InterPro" id="IPR010295">
    <property type="entry name" value="DUF898"/>
</dbReference>
<evidence type="ECO:0000313" key="2">
    <source>
        <dbReference type="EMBL" id="MCZ0864497.1"/>
    </source>
</evidence>
<organism evidence="2 3">
    <name type="scientific">Dasania phycosphaerae</name>
    <dbReference type="NCBI Taxonomy" id="2950436"/>
    <lineage>
        <taxon>Bacteria</taxon>
        <taxon>Pseudomonadati</taxon>
        <taxon>Pseudomonadota</taxon>
        <taxon>Gammaproteobacteria</taxon>
        <taxon>Cellvibrionales</taxon>
        <taxon>Spongiibacteraceae</taxon>
        <taxon>Dasania</taxon>
    </lineage>
</organism>
<evidence type="ECO:0000256" key="1">
    <source>
        <dbReference type="SAM" id="Phobius"/>
    </source>
</evidence>
<reference evidence="2 3" key="1">
    <citation type="submission" date="2022-12" db="EMBL/GenBank/DDBJ databases">
        <title>Dasania phycosphaerae sp. nov., isolated from particulate material of the south coast of Korea.</title>
        <authorList>
            <person name="Jiang Y."/>
        </authorList>
    </citation>
    <scope>NUCLEOTIDE SEQUENCE [LARGE SCALE GENOMIC DNA]</scope>
    <source>
        <strain evidence="2 3">GY-19</strain>
    </source>
</reference>
<dbReference type="RefSeq" id="WP_258330652.1">
    <property type="nucleotide sequence ID" value="NZ_JAPTGG010000003.1"/>
</dbReference>
<dbReference type="EMBL" id="JAPTGG010000003">
    <property type="protein sequence ID" value="MCZ0864497.1"/>
    <property type="molecule type" value="Genomic_DNA"/>
</dbReference>
<name>A0A9J6RJF5_9GAMM</name>
<protein>
    <submittedName>
        <fullName evidence="2">YjgN family protein</fullName>
    </submittedName>
</protein>
<keyword evidence="3" id="KW-1185">Reference proteome</keyword>
<accession>A0A9J6RJF5</accession>
<dbReference type="Proteomes" id="UP001069090">
    <property type="component" value="Unassembled WGS sequence"/>
</dbReference>
<keyword evidence="1" id="KW-0472">Membrane</keyword>
<feature type="transmembrane region" description="Helical" evidence="1">
    <location>
        <begin position="223"/>
        <end position="244"/>
    </location>
</feature>
<proteinExistence type="predicted"/>